<dbReference type="PRINTS" id="PR01758">
    <property type="entry name" value="CAPSULEPROTB"/>
</dbReference>
<name>A0A1H3TAL6_9BACI</name>
<accession>A0A1H3TAL6</accession>
<keyword evidence="3" id="KW-1185">Reference proteome</keyword>
<dbReference type="GO" id="GO:0045227">
    <property type="term" value="P:capsule polysaccharide biosynthetic process"/>
    <property type="evidence" value="ECO:0007669"/>
    <property type="project" value="InterPro"/>
</dbReference>
<dbReference type="STRING" id="1503961.SAMN05421736_113104"/>
<dbReference type="InterPro" id="IPR050061">
    <property type="entry name" value="MurCDEF_pg_biosynth"/>
</dbReference>
<organism evidence="2 3">
    <name type="scientific">Evansella caseinilytica</name>
    <dbReference type="NCBI Taxonomy" id="1503961"/>
    <lineage>
        <taxon>Bacteria</taxon>
        <taxon>Bacillati</taxon>
        <taxon>Bacillota</taxon>
        <taxon>Bacilli</taxon>
        <taxon>Bacillales</taxon>
        <taxon>Bacillaceae</taxon>
        <taxon>Evansella</taxon>
    </lineage>
</organism>
<dbReference type="GO" id="GO:0016020">
    <property type="term" value="C:membrane"/>
    <property type="evidence" value="ECO:0007669"/>
    <property type="project" value="InterPro"/>
</dbReference>
<dbReference type="Gene3D" id="3.40.1190.10">
    <property type="entry name" value="Mur-like, catalytic domain"/>
    <property type="match status" value="1"/>
</dbReference>
<dbReference type="EMBL" id="FNPI01000013">
    <property type="protein sequence ID" value="SDZ46369.1"/>
    <property type="molecule type" value="Genomic_DNA"/>
</dbReference>
<proteinExistence type="predicted"/>
<dbReference type="InterPro" id="IPR008337">
    <property type="entry name" value="Capsule_biosynth_CapB"/>
</dbReference>
<dbReference type="SUPFAM" id="SSF53623">
    <property type="entry name" value="MurD-like peptide ligases, catalytic domain"/>
    <property type="match status" value="1"/>
</dbReference>
<dbReference type="PANTHER" id="PTHR43445:SF1">
    <property type="entry name" value="PGA SYNTHASE CAPB"/>
    <property type="match status" value="1"/>
</dbReference>
<feature type="domain" description="Mur ligase central" evidence="1">
    <location>
        <begin position="37"/>
        <end position="196"/>
    </location>
</feature>
<dbReference type="NCBIfam" id="TIGR04012">
    <property type="entry name" value="poly_gGlu_PgsB"/>
    <property type="match status" value="1"/>
</dbReference>
<evidence type="ECO:0000313" key="2">
    <source>
        <dbReference type="EMBL" id="SDZ46369.1"/>
    </source>
</evidence>
<gene>
    <name evidence="2" type="ORF">SAMN05421736_113104</name>
</gene>
<dbReference type="Pfam" id="PF08245">
    <property type="entry name" value="Mur_ligase_M"/>
    <property type="match status" value="1"/>
</dbReference>
<dbReference type="Proteomes" id="UP000198935">
    <property type="component" value="Unassembled WGS sequence"/>
</dbReference>
<evidence type="ECO:0000259" key="1">
    <source>
        <dbReference type="Pfam" id="PF08245"/>
    </source>
</evidence>
<sequence length="391" mass="42994">MLLIPTMTALLFILGVIEKRLHQKNVNSIPIRVNINGIRGKSTVTRLVTGILKEAGYRTVGKTTGTSARMIYWNSPVEKPIIRDPEGPNIKEQKRIVREAAQLKAQALVSECMAVNPDYQITFQNDMLQANFGVIVNVLEDHMDMLGPSLDNVAEAFAPTIPVNGHLIVNQSPYTDYYKKIAEKRNCTVIVADPSQITEDYLRKFPYIIFPENAALALAVAEALEIEEKTALEGMLHAPPDPGALRILQMSHNGKSSPFINAFAANDAHSTLAIWQRVQQLGYTGDYPIVIMNCRQDRVDRTEQFAAEVLPKMSIGKLILIGELTSPIKNKYKLGTIRAEALLDLEGKETTEIMKALRGVATGDVMLGIGNIHGAAEKLIAVLEEGVVVAS</sequence>
<dbReference type="InterPro" id="IPR036565">
    <property type="entry name" value="Mur-like_cat_sf"/>
</dbReference>
<dbReference type="AlphaFoldDB" id="A0A1H3TAL6"/>
<dbReference type="PANTHER" id="PTHR43445">
    <property type="entry name" value="UDP-N-ACETYLMURAMATE--L-ALANINE LIGASE-RELATED"/>
    <property type="match status" value="1"/>
</dbReference>
<protein>
    <submittedName>
        <fullName evidence="2">Poly-gamma-glutamate synthase PgsB/CapB</fullName>
    </submittedName>
</protein>
<dbReference type="GO" id="GO:0005524">
    <property type="term" value="F:ATP binding"/>
    <property type="evidence" value="ECO:0007669"/>
    <property type="project" value="InterPro"/>
</dbReference>
<dbReference type="InterPro" id="IPR013221">
    <property type="entry name" value="Mur_ligase_cen"/>
</dbReference>
<evidence type="ECO:0000313" key="3">
    <source>
        <dbReference type="Proteomes" id="UP000198935"/>
    </source>
</evidence>
<dbReference type="GO" id="GO:0016881">
    <property type="term" value="F:acid-amino acid ligase activity"/>
    <property type="evidence" value="ECO:0007669"/>
    <property type="project" value="InterPro"/>
</dbReference>
<reference evidence="3" key="1">
    <citation type="submission" date="2016-10" db="EMBL/GenBank/DDBJ databases">
        <authorList>
            <person name="Varghese N."/>
            <person name="Submissions S."/>
        </authorList>
    </citation>
    <scope>NUCLEOTIDE SEQUENCE [LARGE SCALE GENOMIC DNA]</scope>
    <source>
        <strain evidence="3">SP</strain>
    </source>
</reference>